<dbReference type="PATRIC" id="fig|1396.535.peg.1481"/>
<evidence type="ECO:0000256" key="1">
    <source>
        <dbReference type="ARBA" id="ARBA00022679"/>
    </source>
</evidence>
<dbReference type="Pfam" id="PF00534">
    <property type="entry name" value="Glycos_transf_1"/>
    <property type="match status" value="1"/>
</dbReference>
<gene>
    <name evidence="3" type="ORF">B4088_4396</name>
</gene>
<dbReference type="Proteomes" id="UP000076482">
    <property type="component" value="Unassembled WGS sequence"/>
</dbReference>
<dbReference type="PANTHER" id="PTHR46401:SF2">
    <property type="entry name" value="GLYCOSYLTRANSFERASE WBBK-RELATED"/>
    <property type="match status" value="1"/>
</dbReference>
<evidence type="ECO:0000259" key="2">
    <source>
        <dbReference type="Pfam" id="PF00534"/>
    </source>
</evidence>
<reference evidence="3 4" key="1">
    <citation type="submission" date="2015-09" db="EMBL/GenBank/DDBJ databases">
        <title>Bacillus cereus food isolates.</title>
        <authorList>
            <person name="Boekhorst J."/>
        </authorList>
    </citation>
    <scope>NUCLEOTIDE SEQUENCE [LARGE SCALE GENOMIC DNA]</scope>
    <source>
        <strain evidence="3 4">B4088</strain>
    </source>
</reference>
<feature type="domain" description="Glycosyl transferase family 1" evidence="2">
    <location>
        <begin position="11"/>
        <end position="167"/>
    </location>
</feature>
<dbReference type="RefSeq" id="WP_063262304.1">
    <property type="nucleotide sequence ID" value="NZ_LJKE01000084.1"/>
</dbReference>
<organism evidence="3 4">
    <name type="scientific">Bacillus cereus</name>
    <dbReference type="NCBI Taxonomy" id="1396"/>
    <lineage>
        <taxon>Bacteria</taxon>
        <taxon>Bacillati</taxon>
        <taxon>Bacillota</taxon>
        <taxon>Bacilli</taxon>
        <taxon>Bacillales</taxon>
        <taxon>Bacillaceae</taxon>
        <taxon>Bacillus</taxon>
        <taxon>Bacillus cereus group</taxon>
    </lineage>
</organism>
<dbReference type="CDD" id="cd03801">
    <property type="entry name" value="GT4_PimA-like"/>
    <property type="match status" value="1"/>
</dbReference>
<name>A0A164M4V6_BACCE</name>
<sequence>MSRLINYIRSENRKQQIIFAGRIDKTKGIDKLLTAWKTYSTYGRQTVQLIICGTGPEEEWCNEYIISNKLEPSVKMIGYVENQKVTQMIAESLALILPTQWYEGFPMTIVEAYRYGTPVLGSRIGNVDNLVIDDVTGYGFDYKSSESIVESIVRLLEAKKQGKDLYQSTFQFYQEYYTAEENFKILSNIYQQITK</sequence>
<keyword evidence="1 3" id="KW-0808">Transferase</keyword>
<protein>
    <submittedName>
        <fullName evidence="3">Putative glycosyltransferase protein</fullName>
    </submittedName>
</protein>
<dbReference type="AlphaFoldDB" id="A0A164M4V6"/>
<dbReference type="EMBL" id="LJKE01000084">
    <property type="protein sequence ID" value="KZD58114.1"/>
    <property type="molecule type" value="Genomic_DNA"/>
</dbReference>
<proteinExistence type="predicted"/>
<dbReference type="PANTHER" id="PTHR46401">
    <property type="entry name" value="GLYCOSYLTRANSFERASE WBBK-RELATED"/>
    <property type="match status" value="1"/>
</dbReference>
<dbReference type="SUPFAM" id="SSF53756">
    <property type="entry name" value="UDP-Glycosyltransferase/glycogen phosphorylase"/>
    <property type="match status" value="1"/>
</dbReference>
<dbReference type="Gene3D" id="3.40.50.2000">
    <property type="entry name" value="Glycogen Phosphorylase B"/>
    <property type="match status" value="2"/>
</dbReference>
<dbReference type="GO" id="GO:0016757">
    <property type="term" value="F:glycosyltransferase activity"/>
    <property type="evidence" value="ECO:0007669"/>
    <property type="project" value="InterPro"/>
</dbReference>
<dbReference type="GO" id="GO:0009103">
    <property type="term" value="P:lipopolysaccharide biosynthetic process"/>
    <property type="evidence" value="ECO:0007669"/>
    <property type="project" value="TreeGrafter"/>
</dbReference>
<evidence type="ECO:0000313" key="4">
    <source>
        <dbReference type="Proteomes" id="UP000076482"/>
    </source>
</evidence>
<comment type="caution">
    <text evidence="3">The sequence shown here is derived from an EMBL/GenBank/DDBJ whole genome shotgun (WGS) entry which is preliminary data.</text>
</comment>
<evidence type="ECO:0000313" key="3">
    <source>
        <dbReference type="EMBL" id="KZD58114.1"/>
    </source>
</evidence>
<dbReference type="InterPro" id="IPR001296">
    <property type="entry name" value="Glyco_trans_1"/>
</dbReference>
<accession>A0A164M4V6</accession>